<gene>
    <name evidence="1" type="ORF">HanXRQr2_Chr05g0218991</name>
</gene>
<sequence length="153" mass="17172">MAWVCVKKLVLKIKKTILLTHTIHTSTHLFQTPFSLSLSNATTTITSTNHHHYHLPPPPQNTTYHHHSVVSSPRTTLHFKIALQINPLLKLSCFLPSSSETERWSTGYGDSEIELKGGNDGWVQIFGEIVLQSWLVTVMFSLPSLSLGFVVQI</sequence>
<evidence type="ECO:0000313" key="2">
    <source>
        <dbReference type="Proteomes" id="UP000215914"/>
    </source>
</evidence>
<reference evidence="1" key="2">
    <citation type="submission" date="2020-06" db="EMBL/GenBank/DDBJ databases">
        <title>Helianthus annuus Genome sequencing and assembly Release 2.</title>
        <authorList>
            <person name="Gouzy J."/>
            <person name="Langlade N."/>
            <person name="Munos S."/>
        </authorList>
    </citation>
    <scope>NUCLEOTIDE SEQUENCE</scope>
    <source>
        <tissue evidence="1">Leaves</tissue>
    </source>
</reference>
<name>A0A9K3J0S0_HELAN</name>
<accession>A0A9K3J0S0</accession>
<dbReference type="EMBL" id="MNCJ02000320">
    <property type="protein sequence ID" value="KAF5806237.1"/>
    <property type="molecule type" value="Genomic_DNA"/>
</dbReference>
<organism evidence="1 2">
    <name type="scientific">Helianthus annuus</name>
    <name type="common">Common sunflower</name>
    <dbReference type="NCBI Taxonomy" id="4232"/>
    <lineage>
        <taxon>Eukaryota</taxon>
        <taxon>Viridiplantae</taxon>
        <taxon>Streptophyta</taxon>
        <taxon>Embryophyta</taxon>
        <taxon>Tracheophyta</taxon>
        <taxon>Spermatophyta</taxon>
        <taxon>Magnoliopsida</taxon>
        <taxon>eudicotyledons</taxon>
        <taxon>Gunneridae</taxon>
        <taxon>Pentapetalae</taxon>
        <taxon>asterids</taxon>
        <taxon>campanulids</taxon>
        <taxon>Asterales</taxon>
        <taxon>Asteraceae</taxon>
        <taxon>Asteroideae</taxon>
        <taxon>Heliantheae alliance</taxon>
        <taxon>Heliantheae</taxon>
        <taxon>Helianthus</taxon>
    </lineage>
</organism>
<dbReference type="Proteomes" id="UP000215914">
    <property type="component" value="Unassembled WGS sequence"/>
</dbReference>
<protein>
    <submittedName>
        <fullName evidence="1">Uncharacterized protein</fullName>
    </submittedName>
</protein>
<evidence type="ECO:0000313" key="1">
    <source>
        <dbReference type="EMBL" id="KAF5806237.1"/>
    </source>
</evidence>
<comment type="caution">
    <text evidence="1">The sequence shown here is derived from an EMBL/GenBank/DDBJ whole genome shotgun (WGS) entry which is preliminary data.</text>
</comment>
<keyword evidence="2" id="KW-1185">Reference proteome</keyword>
<proteinExistence type="predicted"/>
<dbReference type="AlphaFoldDB" id="A0A9K3J0S0"/>
<reference evidence="1" key="1">
    <citation type="journal article" date="2017" name="Nature">
        <title>The sunflower genome provides insights into oil metabolism, flowering and Asterid evolution.</title>
        <authorList>
            <person name="Badouin H."/>
            <person name="Gouzy J."/>
            <person name="Grassa C.J."/>
            <person name="Murat F."/>
            <person name="Staton S.E."/>
            <person name="Cottret L."/>
            <person name="Lelandais-Briere C."/>
            <person name="Owens G.L."/>
            <person name="Carrere S."/>
            <person name="Mayjonade B."/>
            <person name="Legrand L."/>
            <person name="Gill N."/>
            <person name="Kane N.C."/>
            <person name="Bowers J.E."/>
            <person name="Hubner S."/>
            <person name="Bellec A."/>
            <person name="Berard A."/>
            <person name="Berges H."/>
            <person name="Blanchet N."/>
            <person name="Boniface M.C."/>
            <person name="Brunel D."/>
            <person name="Catrice O."/>
            <person name="Chaidir N."/>
            <person name="Claudel C."/>
            <person name="Donnadieu C."/>
            <person name="Faraut T."/>
            <person name="Fievet G."/>
            <person name="Helmstetter N."/>
            <person name="King M."/>
            <person name="Knapp S.J."/>
            <person name="Lai Z."/>
            <person name="Le Paslier M.C."/>
            <person name="Lippi Y."/>
            <person name="Lorenzon L."/>
            <person name="Mandel J.R."/>
            <person name="Marage G."/>
            <person name="Marchand G."/>
            <person name="Marquand E."/>
            <person name="Bret-Mestries E."/>
            <person name="Morien E."/>
            <person name="Nambeesan S."/>
            <person name="Nguyen T."/>
            <person name="Pegot-Espagnet P."/>
            <person name="Pouilly N."/>
            <person name="Raftis F."/>
            <person name="Sallet E."/>
            <person name="Schiex T."/>
            <person name="Thomas J."/>
            <person name="Vandecasteele C."/>
            <person name="Vares D."/>
            <person name="Vear F."/>
            <person name="Vautrin S."/>
            <person name="Crespi M."/>
            <person name="Mangin B."/>
            <person name="Burke J.M."/>
            <person name="Salse J."/>
            <person name="Munos S."/>
            <person name="Vincourt P."/>
            <person name="Rieseberg L.H."/>
            <person name="Langlade N.B."/>
        </authorList>
    </citation>
    <scope>NUCLEOTIDE SEQUENCE</scope>
    <source>
        <tissue evidence="1">Leaves</tissue>
    </source>
</reference>
<dbReference type="Gramene" id="mRNA:HanXRQr2_Chr05g0218991">
    <property type="protein sequence ID" value="CDS:HanXRQr2_Chr05g0218991.1"/>
    <property type="gene ID" value="HanXRQr2_Chr05g0218991"/>
</dbReference>